<evidence type="ECO:0008006" key="3">
    <source>
        <dbReference type="Google" id="ProtNLM"/>
    </source>
</evidence>
<name>A0A931E115_9CORY</name>
<evidence type="ECO:0000313" key="1">
    <source>
        <dbReference type="EMBL" id="MBG6121897.1"/>
    </source>
</evidence>
<gene>
    <name evidence="1" type="ORF">IW254_000866</name>
</gene>
<dbReference type="RefSeq" id="WP_196824374.1">
    <property type="nucleotide sequence ID" value="NZ_CP046980.1"/>
</dbReference>
<dbReference type="AlphaFoldDB" id="A0A931E115"/>
<proteinExistence type="predicted"/>
<accession>A0A931E115</accession>
<comment type="caution">
    <text evidence="1">The sequence shown here is derived from an EMBL/GenBank/DDBJ whole genome shotgun (WGS) entry which is preliminary data.</text>
</comment>
<protein>
    <recommendedName>
        <fullName evidence="3">Antitoxin VbhA domain-containing protein</fullName>
    </recommendedName>
</protein>
<organism evidence="1 2">
    <name type="scientific">Corynebacterium aquatimens</name>
    <dbReference type="NCBI Taxonomy" id="1190508"/>
    <lineage>
        <taxon>Bacteria</taxon>
        <taxon>Bacillati</taxon>
        <taxon>Actinomycetota</taxon>
        <taxon>Actinomycetes</taxon>
        <taxon>Mycobacteriales</taxon>
        <taxon>Corynebacteriaceae</taxon>
        <taxon>Corynebacterium</taxon>
    </lineage>
</organism>
<dbReference type="Proteomes" id="UP000658613">
    <property type="component" value="Unassembled WGS sequence"/>
</dbReference>
<evidence type="ECO:0000313" key="2">
    <source>
        <dbReference type="Proteomes" id="UP000658613"/>
    </source>
</evidence>
<dbReference type="EMBL" id="JADOUE010000001">
    <property type="protein sequence ID" value="MBG6121897.1"/>
    <property type="molecule type" value="Genomic_DNA"/>
</dbReference>
<keyword evidence="2" id="KW-1185">Reference proteome</keyword>
<reference evidence="1" key="1">
    <citation type="submission" date="2020-11" db="EMBL/GenBank/DDBJ databases">
        <title>Sequencing the genomes of 1000 actinobacteria strains.</title>
        <authorList>
            <person name="Klenk H.-P."/>
        </authorList>
    </citation>
    <scope>NUCLEOTIDE SEQUENCE</scope>
    <source>
        <strain evidence="1">DSM 45632</strain>
    </source>
</reference>
<sequence length="62" mass="6412">MTQTIASAADVAGILRNSDGILAAAGHTAEDDCVTEIRRLAAAGDISSAEAVTRIKKLFEKP</sequence>